<feature type="domain" description="N-acetyltransferase" evidence="12">
    <location>
        <begin position="50"/>
        <end position="207"/>
    </location>
</feature>
<comment type="similarity">
    <text evidence="3">Belongs to the acetyltransferase family. NAA40 subfamily.</text>
</comment>
<reference evidence="13" key="1">
    <citation type="submission" date="2020-12" db="EMBL/GenBank/DDBJ databases">
        <title>Metabolic potential, ecology and presence of endohyphal bacteria is reflected in genomic diversity of Mucoromycotina.</title>
        <authorList>
            <person name="Muszewska A."/>
            <person name="Okrasinska A."/>
            <person name="Steczkiewicz K."/>
            <person name="Drgas O."/>
            <person name="Orlowska M."/>
            <person name="Perlinska-Lenart U."/>
            <person name="Aleksandrzak-Piekarczyk T."/>
            <person name="Szatraj K."/>
            <person name="Zielenkiewicz U."/>
            <person name="Pilsyk S."/>
            <person name="Malc E."/>
            <person name="Mieczkowski P."/>
            <person name="Kruszewska J.S."/>
            <person name="Biernat P."/>
            <person name="Pawlowska J."/>
        </authorList>
    </citation>
    <scope>NUCLEOTIDE SEQUENCE</scope>
    <source>
        <strain evidence="13">WA0000017839</strain>
    </source>
</reference>
<evidence type="ECO:0000313" key="14">
    <source>
        <dbReference type="Proteomes" id="UP000603453"/>
    </source>
</evidence>
<dbReference type="EC" id="2.3.1.257" evidence="4"/>
<evidence type="ECO:0000256" key="1">
    <source>
        <dbReference type="ARBA" id="ARBA00004123"/>
    </source>
</evidence>
<keyword evidence="14" id="KW-1185">Reference proteome</keyword>
<accession>A0A8H7V0H6</accession>
<dbReference type="PANTHER" id="PTHR20531:SF1">
    <property type="entry name" value="N-ALPHA-ACETYLTRANSFERASE 40"/>
    <property type="match status" value="1"/>
</dbReference>
<dbReference type="InterPro" id="IPR016181">
    <property type="entry name" value="Acyl_CoA_acyltransferase"/>
</dbReference>
<dbReference type="AlphaFoldDB" id="A0A8H7V0H6"/>
<keyword evidence="6" id="KW-0963">Cytoplasm</keyword>
<keyword evidence="8" id="KW-0539">Nucleus</keyword>
<dbReference type="Proteomes" id="UP000603453">
    <property type="component" value="Unassembled WGS sequence"/>
</dbReference>
<name>A0A8H7V0H6_9FUNG</name>
<dbReference type="GO" id="GO:1990189">
    <property type="term" value="F:protein N-terminal-serine acetyltransferase activity"/>
    <property type="evidence" value="ECO:0007669"/>
    <property type="project" value="UniProtKB-EC"/>
</dbReference>
<comment type="catalytic activity">
    <reaction evidence="11">
        <text>N-terminal L-seryl-[histone H4] + acetyl-CoA = N-terminal N(alpha)-acetyl-L-seryl-[histone H4] + CoA + H(+)</text>
        <dbReference type="Rhea" id="RHEA:50596"/>
        <dbReference type="Rhea" id="RHEA-COMP:12740"/>
        <dbReference type="Rhea" id="RHEA-COMP:12743"/>
        <dbReference type="ChEBI" id="CHEBI:15378"/>
        <dbReference type="ChEBI" id="CHEBI:57287"/>
        <dbReference type="ChEBI" id="CHEBI:57288"/>
        <dbReference type="ChEBI" id="CHEBI:64738"/>
        <dbReference type="ChEBI" id="CHEBI:83690"/>
        <dbReference type="EC" id="2.3.1.257"/>
    </reaction>
</comment>
<dbReference type="Gene3D" id="3.40.630.30">
    <property type="match status" value="1"/>
</dbReference>
<dbReference type="InterPro" id="IPR000182">
    <property type="entry name" value="GNAT_dom"/>
</dbReference>
<proteinExistence type="inferred from homology"/>
<evidence type="ECO:0000259" key="12">
    <source>
        <dbReference type="PROSITE" id="PS51186"/>
    </source>
</evidence>
<dbReference type="PANTHER" id="PTHR20531">
    <property type="entry name" value="N-ALPHA-ACETYLTRANSFERASE 40"/>
    <property type="match status" value="1"/>
</dbReference>
<evidence type="ECO:0000256" key="2">
    <source>
        <dbReference type="ARBA" id="ARBA00004496"/>
    </source>
</evidence>
<dbReference type="GO" id="GO:0043998">
    <property type="term" value="F:histone H2A acetyltransferase activity"/>
    <property type="evidence" value="ECO:0007669"/>
    <property type="project" value="InterPro"/>
</dbReference>
<organism evidence="13 14">
    <name type="scientific">Mucor saturninus</name>
    <dbReference type="NCBI Taxonomy" id="64648"/>
    <lineage>
        <taxon>Eukaryota</taxon>
        <taxon>Fungi</taxon>
        <taxon>Fungi incertae sedis</taxon>
        <taxon>Mucoromycota</taxon>
        <taxon>Mucoromycotina</taxon>
        <taxon>Mucoromycetes</taxon>
        <taxon>Mucorales</taxon>
        <taxon>Mucorineae</taxon>
        <taxon>Mucoraceae</taxon>
        <taxon>Mucor</taxon>
    </lineage>
</organism>
<evidence type="ECO:0000256" key="4">
    <source>
        <dbReference type="ARBA" id="ARBA00012950"/>
    </source>
</evidence>
<sequence>MPFGETVPDSLLDRVNKEPCLVQFLETPIRYQNQDIDVVVDYYSVTDLPSDVFAWTMDLVKKNMLSMYESSQGGWNEAEKRQEMLAPQARYLVARSATDVNDRKGFLMFQMVQEETMDDDVMANCAYCYEIQLMASARSRGLGEFLMHLLDRVGCHWKMDKVMLTVFKSNEGAFRFYTKKLGFELDEISPGACLPRSKARLFDYELLSKPCSQ</sequence>
<evidence type="ECO:0000256" key="10">
    <source>
        <dbReference type="ARBA" id="ARBA00047821"/>
    </source>
</evidence>
<evidence type="ECO:0000256" key="11">
    <source>
        <dbReference type="ARBA" id="ARBA00049524"/>
    </source>
</evidence>
<dbReference type="GO" id="GO:0010485">
    <property type="term" value="F:histone H4 acetyltransferase activity"/>
    <property type="evidence" value="ECO:0007669"/>
    <property type="project" value="InterPro"/>
</dbReference>
<evidence type="ECO:0000256" key="6">
    <source>
        <dbReference type="ARBA" id="ARBA00022490"/>
    </source>
</evidence>
<protein>
    <recommendedName>
        <fullName evidence="5">N-alpha-acetyltransferase 40</fullName>
        <ecNumber evidence="4">2.3.1.257</ecNumber>
    </recommendedName>
</protein>
<evidence type="ECO:0000256" key="9">
    <source>
        <dbReference type="ARBA" id="ARBA00023315"/>
    </source>
</evidence>
<dbReference type="GO" id="GO:0005634">
    <property type="term" value="C:nucleus"/>
    <property type="evidence" value="ECO:0007669"/>
    <property type="project" value="UniProtKB-SubCell"/>
</dbReference>
<dbReference type="InterPro" id="IPR039949">
    <property type="entry name" value="NAA40"/>
</dbReference>
<evidence type="ECO:0000256" key="5">
    <source>
        <dbReference type="ARBA" id="ARBA00015043"/>
    </source>
</evidence>
<dbReference type="SUPFAM" id="SSF55729">
    <property type="entry name" value="Acyl-CoA N-acyltransferases (Nat)"/>
    <property type="match status" value="1"/>
</dbReference>
<dbReference type="PROSITE" id="PS51186">
    <property type="entry name" value="GNAT"/>
    <property type="match status" value="1"/>
</dbReference>
<keyword evidence="9" id="KW-0012">Acyltransferase</keyword>
<dbReference type="Pfam" id="PF00583">
    <property type="entry name" value="Acetyltransf_1"/>
    <property type="match status" value="1"/>
</dbReference>
<keyword evidence="7" id="KW-0808">Transferase</keyword>
<comment type="catalytic activity">
    <reaction evidence="10">
        <text>N-terminal L-seryl-[histone H2A] + acetyl-CoA = N-terminal N(alpha)-acetyl-L-seryl-[histone H2A] + CoA + H(+)</text>
        <dbReference type="Rhea" id="RHEA:50600"/>
        <dbReference type="Rhea" id="RHEA-COMP:12742"/>
        <dbReference type="Rhea" id="RHEA-COMP:12744"/>
        <dbReference type="ChEBI" id="CHEBI:15378"/>
        <dbReference type="ChEBI" id="CHEBI:57287"/>
        <dbReference type="ChEBI" id="CHEBI:57288"/>
        <dbReference type="ChEBI" id="CHEBI:64738"/>
        <dbReference type="ChEBI" id="CHEBI:83690"/>
        <dbReference type="EC" id="2.3.1.257"/>
    </reaction>
</comment>
<evidence type="ECO:0000313" key="13">
    <source>
        <dbReference type="EMBL" id="KAG2200947.1"/>
    </source>
</evidence>
<gene>
    <name evidence="13" type="ORF">INT47_003182</name>
</gene>
<evidence type="ECO:0000256" key="3">
    <source>
        <dbReference type="ARBA" id="ARBA00008870"/>
    </source>
</evidence>
<evidence type="ECO:0000256" key="8">
    <source>
        <dbReference type="ARBA" id="ARBA00023242"/>
    </source>
</evidence>
<evidence type="ECO:0000256" key="7">
    <source>
        <dbReference type="ARBA" id="ARBA00022679"/>
    </source>
</evidence>
<dbReference type="OrthoDB" id="424551at2759"/>
<dbReference type="EMBL" id="JAEPRD010000077">
    <property type="protein sequence ID" value="KAG2200947.1"/>
    <property type="molecule type" value="Genomic_DNA"/>
</dbReference>
<dbReference type="GO" id="GO:0005737">
    <property type="term" value="C:cytoplasm"/>
    <property type="evidence" value="ECO:0007669"/>
    <property type="project" value="UniProtKB-SubCell"/>
</dbReference>
<comment type="caution">
    <text evidence="13">The sequence shown here is derived from an EMBL/GenBank/DDBJ whole genome shotgun (WGS) entry which is preliminary data.</text>
</comment>
<comment type="subcellular location">
    <subcellularLocation>
        <location evidence="2">Cytoplasm</location>
    </subcellularLocation>
    <subcellularLocation>
        <location evidence="1">Nucleus</location>
    </subcellularLocation>
</comment>